<keyword evidence="2" id="KW-1185">Reference proteome</keyword>
<dbReference type="EMBL" id="CM017711">
    <property type="protein sequence ID" value="TYG46723.1"/>
    <property type="molecule type" value="Genomic_DNA"/>
</dbReference>
<dbReference type="Proteomes" id="UP000323506">
    <property type="component" value="Chromosome D11"/>
</dbReference>
<reference evidence="1 2" key="1">
    <citation type="submission" date="2019-06" db="EMBL/GenBank/DDBJ databases">
        <title>WGS assembly of Gossypium darwinii.</title>
        <authorList>
            <person name="Chen Z.J."/>
            <person name="Sreedasyam A."/>
            <person name="Ando A."/>
            <person name="Song Q."/>
            <person name="De L."/>
            <person name="Hulse-Kemp A."/>
            <person name="Ding M."/>
            <person name="Ye W."/>
            <person name="Kirkbride R."/>
            <person name="Jenkins J."/>
            <person name="Plott C."/>
            <person name="Lovell J."/>
            <person name="Lin Y.-M."/>
            <person name="Vaughn R."/>
            <person name="Liu B."/>
            <person name="Li W."/>
            <person name="Simpson S."/>
            <person name="Scheffler B."/>
            <person name="Saski C."/>
            <person name="Grover C."/>
            <person name="Hu G."/>
            <person name="Conover J."/>
            <person name="Carlson J."/>
            <person name="Shu S."/>
            <person name="Boston L."/>
            <person name="Williams M."/>
            <person name="Peterson D."/>
            <person name="Mcgee K."/>
            <person name="Jones D."/>
            <person name="Wendel J."/>
            <person name="Stelly D."/>
            <person name="Grimwood J."/>
            <person name="Schmutz J."/>
        </authorList>
    </citation>
    <scope>NUCLEOTIDE SEQUENCE [LARGE SCALE GENOMIC DNA]</scope>
    <source>
        <strain evidence="1">1808015.09</strain>
    </source>
</reference>
<name>A0A5D2ARL4_GOSDA</name>
<sequence>MGTSLKKNLRVFWVGPRGVIFYFTKTCHGKEGGTSTLAKHCATENCMLRSGRMIRSRKGIY</sequence>
<protein>
    <submittedName>
        <fullName evidence="1">Uncharacterized protein</fullName>
    </submittedName>
</protein>
<accession>A0A5D2ARL4</accession>
<organism evidence="1 2">
    <name type="scientific">Gossypium darwinii</name>
    <name type="common">Darwin's cotton</name>
    <name type="synonym">Gossypium barbadense var. darwinii</name>
    <dbReference type="NCBI Taxonomy" id="34276"/>
    <lineage>
        <taxon>Eukaryota</taxon>
        <taxon>Viridiplantae</taxon>
        <taxon>Streptophyta</taxon>
        <taxon>Embryophyta</taxon>
        <taxon>Tracheophyta</taxon>
        <taxon>Spermatophyta</taxon>
        <taxon>Magnoliopsida</taxon>
        <taxon>eudicotyledons</taxon>
        <taxon>Gunneridae</taxon>
        <taxon>Pentapetalae</taxon>
        <taxon>rosids</taxon>
        <taxon>malvids</taxon>
        <taxon>Malvales</taxon>
        <taxon>Malvaceae</taxon>
        <taxon>Malvoideae</taxon>
        <taxon>Gossypium</taxon>
    </lineage>
</organism>
<evidence type="ECO:0000313" key="2">
    <source>
        <dbReference type="Proteomes" id="UP000323506"/>
    </source>
</evidence>
<evidence type="ECO:0000313" key="1">
    <source>
        <dbReference type="EMBL" id="TYG46723.1"/>
    </source>
</evidence>
<proteinExistence type="predicted"/>
<dbReference type="AlphaFoldDB" id="A0A5D2ARL4"/>
<gene>
    <name evidence="1" type="ORF">ES288_D11G279300v1</name>
</gene>